<dbReference type="EMBL" id="GGFF01000273">
    <property type="protein sequence ID" value="MBW20740.1"/>
    <property type="molecule type" value="Transcribed_RNA"/>
</dbReference>
<dbReference type="AlphaFoldDB" id="A0A2M3YWV0"/>
<evidence type="ECO:0000313" key="1">
    <source>
        <dbReference type="EMBL" id="MBW20740.1"/>
    </source>
</evidence>
<reference evidence="1" key="1">
    <citation type="submission" date="2018-01" db="EMBL/GenBank/DDBJ databases">
        <title>An insight into the sialome of Amazonian anophelines.</title>
        <authorList>
            <person name="Ribeiro J.M."/>
            <person name="Scarpassa V."/>
            <person name="Calvo E."/>
        </authorList>
    </citation>
    <scope>NUCLEOTIDE SEQUENCE</scope>
    <source>
        <tissue evidence="1">Salivary glands</tissue>
    </source>
</reference>
<sequence length="95" mass="8733">MVNNAALVAGSSAVVSAATVTVDPVSSPASVSSGVVASSAAVLAIAVVAAETGIASALAAEVVDGATTASVSAAADNLRFVVDSGCDGVTGIAEA</sequence>
<proteinExistence type="predicted"/>
<protein>
    <submittedName>
        <fullName evidence="1">Putative secreted protein</fullName>
    </submittedName>
</protein>
<accession>A0A2M3YWV0</accession>
<organism evidence="1">
    <name type="scientific">Anopheles nuneztovari</name>
    <dbReference type="NCBI Taxonomy" id="30067"/>
    <lineage>
        <taxon>Eukaryota</taxon>
        <taxon>Metazoa</taxon>
        <taxon>Ecdysozoa</taxon>
        <taxon>Arthropoda</taxon>
        <taxon>Hexapoda</taxon>
        <taxon>Insecta</taxon>
        <taxon>Pterygota</taxon>
        <taxon>Neoptera</taxon>
        <taxon>Endopterygota</taxon>
        <taxon>Diptera</taxon>
        <taxon>Nematocera</taxon>
        <taxon>Culicoidea</taxon>
        <taxon>Culicidae</taxon>
        <taxon>Anophelinae</taxon>
        <taxon>Anopheles</taxon>
    </lineage>
</organism>
<name>A0A2M3YWV0_9DIPT</name>